<reference evidence="12" key="1">
    <citation type="submission" date="2021-03" db="EMBL/GenBank/DDBJ databases">
        <title>Comparative genomics and phylogenomic investigation of the class Geoglossomycetes provide insights into ecological specialization and systematics.</title>
        <authorList>
            <person name="Melie T."/>
            <person name="Pirro S."/>
            <person name="Miller A.N."/>
            <person name="Quandt A."/>
        </authorList>
    </citation>
    <scope>NUCLEOTIDE SEQUENCE</scope>
    <source>
        <strain evidence="12">GBOQ0MN5Z8</strain>
    </source>
</reference>
<dbReference type="InterPro" id="IPR006560">
    <property type="entry name" value="AWS_dom"/>
</dbReference>
<feature type="compositionally biased region" description="Low complexity" evidence="8">
    <location>
        <begin position="27"/>
        <end position="39"/>
    </location>
</feature>
<feature type="compositionally biased region" description="Low complexity" evidence="8">
    <location>
        <begin position="634"/>
        <end position="650"/>
    </location>
</feature>
<evidence type="ECO:0000256" key="1">
    <source>
        <dbReference type="ARBA" id="ARBA00004123"/>
    </source>
</evidence>
<evidence type="ECO:0000259" key="11">
    <source>
        <dbReference type="PROSITE" id="PS51215"/>
    </source>
</evidence>
<dbReference type="Pfam" id="PF17907">
    <property type="entry name" value="AWS"/>
    <property type="match status" value="1"/>
</dbReference>
<evidence type="ECO:0000313" key="12">
    <source>
        <dbReference type="EMBL" id="KAH0543754.1"/>
    </source>
</evidence>
<dbReference type="OrthoDB" id="422362at2759"/>
<feature type="compositionally biased region" description="Basic residues" evidence="8">
    <location>
        <begin position="285"/>
        <end position="299"/>
    </location>
</feature>
<proteinExistence type="predicted"/>
<dbReference type="EMBL" id="JAGHQL010000027">
    <property type="protein sequence ID" value="KAH0543754.1"/>
    <property type="molecule type" value="Genomic_DNA"/>
</dbReference>
<dbReference type="GO" id="GO:0005634">
    <property type="term" value="C:nucleus"/>
    <property type="evidence" value="ECO:0007669"/>
    <property type="project" value="UniProtKB-SubCell"/>
</dbReference>
<keyword evidence="5" id="KW-0808">Transferase</keyword>
<organism evidence="12 13">
    <name type="scientific">Glutinoglossum americanum</name>
    <dbReference type="NCBI Taxonomy" id="1670608"/>
    <lineage>
        <taxon>Eukaryota</taxon>
        <taxon>Fungi</taxon>
        <taxon>Dikarya</taxon>
        <taxon>Ascomycota</taxon>
        <taxon>Pezizomycotina</taxon>
        <taxon>Geoglossomycetes</taxon>
        <taxon>Geoglossales</taxon>
        <taxon>Geoglossaceae</taxon>
        <taxon>Glutinoglossum</taxon>
    </lineage>
</organism>
<dbReference type="Gene3D" id="2.170.270.10">
    <property type="entry name" value="SET domain"/>
    <property type="match status" value="1"/>
</dbReference>
<evidence type="ECO:0000256" key="2">
    <source>
        <dbReference type="ARBA" id="ARBA00004286"/>
    </source>
</evidence>
<evidence type="ECO:0000256" key="5">
    <source>
        <dbReference type="ARBA" id="ARBA00022679"/>
    </source>
</evidence>
<dbReference type="InterPro" id="IPR003616">
    <property type="entry name" value="Post-SET_dom"/>
</dbReference>
<dbReference type="GO" id="GO:0005694">
    <property type="term" value="C:chromosome"/>
    <property type="evidence" value="ECO:0007669"/>
    <property type="project" value="UniProtKB-SubCell"/>
</dbReference>
<dbReference type="InterPro" id="IPR050777">
    <property type="entry name" value="SET2_Histone-Lys_MeTrsfase"/>
</dbReference>
<feature type="region of interest" description="Disordered" evidence="8">
    <location>
        <begin position="282"/>
        <end position="304"/>
    </location>
</feature>
<evidence type="ECO:0000256" key="3">
    <source>
        <dbReference type="ARBA" id="ARBA00022454"/>
    </source>
</evidence>
<dbReference type="AlphaFoldDB" id="A0A9P8L4W3"/>
<sequence>MEPPVVPSLSARSPSLSSTIIARSDSSISISSTPATSNTDSSSVSTPMNNEDVFRAAAEAGANAALSGDQNNRVKRVRKSLLASYNENVLSGTAKRKSMDKESGRMVSGKALVTSVGMDGGLLGESIQVSDLEWRASDGECSSPTPGQAETDAAGGPDTVKRRRSTRLELVAKAKGAFAGVGSGATSMVDVLGKRPQEGSKGARNVLEGLRGSSLGLQGIEKQSTEQMGEPLKKKARFSEASTARDKSPARETNPVLPPRPRRKLWLSHGLYVDQGLESKAHLTERKKKSKAISRRGSREKKPFLPLPTFGERRLLEDDRDFKLPFDVFSPLPTRQPKPEEWRKVAKSMSQARIPIPAAANADRVQTLDVFIGEAAEIWKKNKINEVSKCVCTPERGCDEDCQNRHMFYECDENNCAVGPERCTNRSFRDLKERCKLGGKYNIGVEVFKTEDRGYGVRANRTFEPNQIILEYAGEIITQDECERRMKKEYKKKECFYLMVFDQNMIIDATRGSIARFVNHSCEPNCKMVKWTVSGKPRMALFAGENGVMTGEELCYDYNFDPFSIKNVQECRCASVNCRGVLGPKQPPTKEQKKEIVKPLVRHAKRKLKQFLGDGKGASSSSSRTKKRKLAAPRSTKSLTTRAKTTLKTTVQGNKGRNAPSNLSSQGKRQITYRVTRRASTPSIVSGTRSAKLQSKQKTVLKRVSRSVKTRSYVDESTISVRSSPRKKVKTFKAVELSRAVKVAGKQSDVKTAVIRVKRGVVRSARGSKAKVMAGTRGKGK</sequence>
<feature type="region of interest" description="Disordered" evidence="8">
    <location>
        <begin position="27"/>
        <end position="51"/>
    </location>
</feature>
<feature type="region of interest" description="Disordered" evidence="8">
    <location>
        <begin position="609"/>
        <end position="670"/>
    </location>
</feature>
<feature type="domain" description="Post-SET" evidence="10">
    <location>
        <begin position="567"/>
        <end position="583"/>
    </location>
</feature>
<gene>
    <name evidence="12" type="ORF">FGG08_001936</name>
</gene>
<evidence type="ECO:0000256" key="6">
    <source>
        <dbReference type="ARBA" id="ARBA00022691"/>
    </source>
</evidence>
<dbReference type="Proteomes" id="UP000698800">
    <property type="component" value="Unassembled WGS sequence"/>
</dbReference>
<feature type="compositionally biased region" description="Polar residues" evidence="8">
    <location>
        <begin position="40"/>
        <end position="49"/>
    </location>
</feature>
<keyword evidence="4" id="KW-0489">Methyltransferase</keyword>
<feature type="region of interest" description="Disordered" evidence="8">
    <location>
        <begin position="136"/>
        <end position="162"/>
    </location>
</feature>
<evidence type="ECO:0000256" key="7">
    <source>
        <dbReference type="ARBA" id="ARBA00023242"/>
    </source>
</evidence>
<evidence type="ECO:0000256" key="8">
    <source>
        <dbReference type="SAM" id="MobiDB-lite"/>
    </source>
</evidence>
<dbReference type="InterPro" id="IPR046341">
    <property type="entry name" value="SET_dom_sf"/>
</dbReference>
<feature type="region of interest" description="Disordered" evidence="8">
    <location>
        <begin position="221"/>
        <end position="262"/>
    </location>
</feature>
<dbReference type="PROSITE" id="PS51215">
    <property type="entry name" value="AWS"/>
    <property type="match status" value="1"/>
</dbReference>
<dbReference type="PROSITE" id="PS50868">
    <property type="entry name" value="POST_SET"/>
    <property type="match status" value="1"/>
</dbReference>
<feature type="domain" description="AWS" evidence="11">
    <location>
        <begin position="385"/>
        <end position="432"/>
    </location>
</feature>
<evidence type="ECO:0000313" key="13">
    <source>
        <dbReference type="Proteomes" id="UP000698800"/>
    </source>
</evidence>
<keyword evidence="7" id="KW-0539">Nucleus</keyword>
<dbReference type="InterPro" id="IPR001214">
    <property type="entry name" value="SET_dom"/>
</dbReference>
<feature type="domain" description="SET" evidence="9">
    <location>
        <begin position="443"/>
        <end position="559"/>
    </location>
</feature>
<name>A0A9P8L4W3_9PEZI</name>
<evidence type="ECO:0008006" key="14">
    <source>
        <dbReference type="Google" id="ProtNLM"/>
    </source>
</evidence>
<protein>
    <recommendedName>
        <fullName evidence="14">Histone-lysine N-methyltransferase ASH1L</fullName>
    </recommendedName>
</protein>
<dbReference type="Pfam" id="PF00856">
    <property type="entry name" value="SET"/>
    <property type="match status" value="1"/>
</dbReference>
<comment type="subcellular location">
    <subcellularLocation>
        <location evidence="2">Chromosome</location>
    </subcellularLocation>
    <subcellularLocation>
        <location evidence="1">Nucleus</location>
    </subcellularLocation>
</comment>
<dbReference type="SMART" id="SM00317">
    <property type="entry name" value="SET"/>
    <property type="match status" value="1"/>
</dbReference>
<comment type="caution">
    <text evidence="12">The sequence shown here is derived from an EMBL/GenBank/DDBJ whole genome shotgun (WGS) entry which is preliminary data.</text>
</comment>
<keyword evidence="3" id="KW-0158">Chromosome</keyword>
<accession>A0A9P8L4W3</accession>
<feature type="compositionally biased region" description="Polar residues" evidence="8">
    <location>
        <begin position="651"/>
        <end position="669"/>
    </location>
</feature>
<dbReference type="SUPFAM" id="SSF82199">
    <property type="entry name" value="SET domain"/>
    <property type="match status" value="1"/>
</dbReference>
<evidence type="ECO:0000259" key="10">
    <source>
        <dbReference type="PROSITE" id="PS50868"/>
    </source>
</evidence>
<dbReference type="GO" id="GO:0032259">
    <property type="term" value="P:methylation"/>
    <property type="evidence" value="ECO:0007669"/>
    <property type="project" value="UniProtKB-KW"/>
</dbReference>
<evidence type="ECO:0000256" key="4">
    <source>
        <dbReference type="ARBA" id="ARBA00022603"/>
    </source>
</evidence>
<evidence type="ECO:0000259" key="9">
    <source>
        <dbReference type="PROSITE" id="PS50280"/>
    </source>
</evidence>
<keyword evidence="6" id="KW-0949">S-adenosyl-L-methionine</keyword>
<keyword evidence="13" id="KW-1185">Reference proteome</keyword>
<dbReference type="PANTHER" id="PTHR22884">
    <property type="entry name" value="SET DOMAIN PROTEINS"/>
    <property type="match status" value="1"/>
</dbReference>
<dbReference type="PROSITE" id="PS50280">
    <property type="entry name" value="SET"/>
    <property type="match status" value="1"/>
</dbReference>
<dbReference type="GO" id="GO:0042054">
    <property type="term" value="F:histone methyltransferase activity"/>
    <property type="evidence" value="ECO:0007669"/>
    <property type="project" value="InterPro"/>
</dbReference>
<dbReference type="FunFam" id="2.170.270.10:FF:000037">
    <property type="entry name" value="Histone-lysine N-methyltransferase"/>
    <property type="match status" value="1"/>
</dbReference>